<dbReference type="GO" id="GO:0004803">
    <property type="term" value="F:transposase activity"/>
    <property type="evidence" value="ECO:0007669"/>
    <property type="project" value="InterPro"/>
</dbReference>
<evidence type="ECO:0000313" key="3">
    <source>
        <dbReference type="Proteomes" id="UP000031473"/>
    </source>
</evidence>
<keyword evidence="3" id="KW-1185">Reference proteome</keyword>
<dbReference type="InterPro" id="IPR002686">
    <property type="entry name" value="Transposase_17"/>
</dbReference>
<dbReference type="InterPro" id="IPR036515">
    <property type="entry name" value="Transposase_17_sf"/>
</dbReference>
<dbReference type="STRING" id="266749.SAMN05421876_1108"/>
<dbReference type="Gene3D" id="3.30.70.1290">
    <property type="entry name" value="Transposase IS200-like"/>
    <property type="match status" value="1"/>
</dbReference>
<name>A0A0C1FKB4_9FLAO</name>
<dbReference type="GO" id="GO:0006313">
    <property type="term" value="P:DNA transposition"/>
    <property type="evidence" value="ECO:0007669"/>
    <property type="project" value="InterPro"/>
</dbReference>
<dbReference type="SUPFAM" id="SSF143422">
    <property type="entry name" value="Transposase IS200-like"/>
    <property type="match status" value="1"/>
</dbReference>
<dbReference type="AlphaFoldDB" id="A0A0C1FKB4"/>
<dbReference type="GO" id="GO:0043565">
    <property type="term" value="F:sequence-specific DNA binding"/>
    <property type="evidence" value="ECO:0007669"/>
    <property type="project" value="TreeGrafter"/>
</dbReference>
<dbReference type="OrthoDB" id="9794403at2"/>
<dbReference type="EMBL" id="JSYL01000008">
    <property type="protein sequence ID" value="KIA88374.1"/>
    <property type="molecule type" value="Genomic_DNA"/>
</dbReference>
<proteinExistence type="predicted"/>
<dbReference type="SMART" id="SM01321">
    <property type="entry name" value="Y1_Tnp"/>
    <property type="match status" value="1"/>
</dbReference>
<dbReference type="PANTHER" id="PTHR36966:SF1">
    <property type="entry name" value="REP-ASSOCIATED TYROSINE TRANSPOSASE"/>
    <property type="match status" value="1"/>
</dbReference>
<protein>
    <recommendedName>
        <fullName evidence="1">Transposase IS200-like domain-containing protein</fullName>
    </recommendedName>
</protein>
<accession>A0A0C1FKB4</accession>
<reference evidence="2 3" key="1">
    <citation type="submission" date="2014-10" db="EMBL/GenBank/DDBJ databases">
        <title>Kaistella jeonii genome.</title>
        <authorList>
            <person name="Clayton J.T."/>
            <person name="Newman J.D."/>
        </authorList>
    </citation>
    <scope>NUCLEOTIDE SEQUENCE [LARGE SCALE GENOMIC DNA]</scope>
    <source>
        <strain evidence="2 3">DSM 17048</strain>
    </source>
</reference>
<evidence type="ECO:0000313" key="2">
    <source>
        <dbReference type="EMBL" id="KIA88374.1"/>
    </source>
</evidence>
<dbReference type="Proteomes" id="UP000031473">
    <property type="component" value="Unassembled WGS sequence"/>
</dbReference>
<gene>
    <name evidence="2" type="ORF">OA86_11680</name>
</gene>
<feature type="domain" description="Transposase IS200-like" evidence="1">
    <location>
        <begin position="15"/>
        <end position="167"/>
    </location>
</feature>
<dbReference type="PANTHER" id="PTHR36966">
    <property type="entry name" value="REP-ASSOCIATED TYROSINE TRANSPOSASE"/>
    <property type="match status" value="1"/>
</dbReference>
<dbReference type="InterPro" id="IPR052715">
    <property type="entry name" value="RAYT_transposase"/>
</dbReference>
<comment type="caution">
    <text evidence="2">The sequence shown here is derived from an EMBL/GenBank/DDBJ whole genome shotgun (WGS) entry which is preliminary data.</text>
</comment>
<dbReference type="RefSeq" id="WP_039353378.1">
    <property type="nucleotide sequence ID" value="NZ_FOLA01000010.1"/>
</dbReference>
<evidence type="ECO:0000259" key="1">
    <source>
        <dbReference type="SMART" id="SM01321"/>
    </source>
</evidence>
<organism evidence="2 3">
    <name type="scientific">Kaistella jeonii</name>
    <dbReference type="NCBI Taxonomy" id="266749"/>
    <lineage>
        <taxon>Bacteria</taxon>
        <taxon>Pseudomonadati</taxon>
        <taxon>Bacteroidota</taxon>
        <taxon>Flavobacteriia</taxon>
        <taxon>Flavobacteriales</taxon>
        <taxon>Weeksellaceae</taxon>
        <taxon>Chryseobacterium group</taxon>
        <taxon>Kaistella</taxon>
    </lineage>
</organism>
<sequence>MEGRKRNRKQDFDYSNDAVYFITICTKDKLHHFGKIQNGKINLSEMGKIAENQIFWLQKQYPYFELYNFVVMPNHVHLLFGINRDFCTNDFVEIPVEFRTIHDLSLRNDEQIKIKSVSALMGAFKTTVSKQIHQTGYSDFLWQRSFHDHIVRNKKRYDQINNYITTNAEN</sequence>